<keyword evidence="3 10" id="KW-0597">Phosphoprotein</keyword>
<dbReference type="InterPro" id="IPR008207">
    <property type="entry name" value="Sig_transdc_His_kin_Hpt_dom"/>
</dbReference>
<evidence type="ECO:0000256" key="9">
    <source>
        <dbReference type="PROSITE-ProRule" id="PRU00110"/>
    </source>
</evidence>
<keyword evidence="15" id="KW-1185">Reference proteome</keyword>
<dbReference type="RefSeq" id="WP_344172827.1">
    <property type="nucleotide sequence ID" value="NZ_BAAARY010000012.1"/>
</dbReference>
<dbReference type="InterPro" id="IPR011006">
    <property type="entry name" value="CheY-like_superfamily"/>
</dbReference>
<keyword evidence="4" id="KW-0808">Transferase</keyword>
<dbReference type="PANTHER" id="PTHR43395:SF10">
    <property type="entry name" value="CHEMOTAXIS PROTEIN CHEA"/>
    <property type="match status" value="1"/>
</dbReference>
<dbReference type="InterPro" id="IPR036061">
    <property type="entry name" value="CheW-like_dom_sf"/>
</dbReference>
<dbReference type="PRINTS" id="PR00344">
    <property type="entry name" value="BCTRLSENSOR"/>
</dbReference>
<dbReference type="InterPro" id="IPR003594">
    <property type="entry name" value="HATPase_dom"/>
</dbReference>
<dbReference type="SUPFAM" id="SSF52172">
    <property type="entry name" value="CheY-like"/>
    <property type="match status" value="1"/>
</dbReference>
<evidence type="ECO:0000313" key="15">
    <source>
        <dbReference type="Proteomes" id="UP001499978"/>
    </source>
</evidence>
<dbReference type="PROSITE" id="PS50109">
    <property type="entry name" value="HIS_KIN"/>
    <property type="match status" value="1"/>
</dbReference>
<dbReference type="EMBL" id="BAAARY010000012">
    <property type="protein sequence ID" value="GAA2526471.1"/>
    <property type="molecule type" value="Genomic_DNA"/>
</dbReference>
<dbReference type="SUPFAM" id="SSF55874">
    <property type="entry name" value="ATPase domain of HSP90 chaperone/DNA topoisomerase II/histidine kinase"/>
    <property type="match status" value="1"/>
</dbReference>
<dbReference type="SMART" id="SM00073">
    <property type="entry name" value="HPT"/>
    <property type="match status" value="1"/>
</dbReference>
<evidence type="ECO:0000256" key="1">
    <source>
        <dbReference type="ARBA" id="ARBA00000085"/>
    </source>
</evidence>
<dbReference type="Pfam" id="PF01627">
    <property type="entry name" value="Hpt"/>
    <property type="match status" value="1"/>
</dbReference>
<feature type="modified residue" description="Phosphohistidine" evidence="9">
    <location>
        <position position="45"/>
    </location>
</feature>
<accession>A0ABN3NLQ5</accession>
<dbReference type="InterPro" id="IPR002545">
    <property type="entry name" value="CheW-lke_dom"/>
</dbReference>
<dbReference type="CDD" id="cd00088">
    <property type="entry name" value="HPT"/>
    <property type="match status" value="1"/>
</dbReference>
<evidence type="ECO:0000256" key="5">
    <source>
        <dbReference type="ARBA" id="ARBA00022741"/>
    </source>
</evidence>
<dbReference type="InterPro" id="IPR004358">
    <property type="entry name" value="Sig_transdc_His_kin-like_C"/>
</dbReference>
<feature type="modified residue" description="4-aspartylphosphate" evidence="10">
    <location>
        <position position="638"/>
    </location>
</feature>
<protein>
    <recommendedName>
        <fullName evidence="2">histidine kinase</fullName>
        <ecNumber evidence="2">2.7.13.3</ecNumber>
    </recommendedName>
</protein>
<dbReference type="InterPro" id="IPR005467">
    <property type="entry name" value="His_kinase_dom"/>
</dbReference>
<dbReference type="InterPro" id="IPR051315">
    <property type="entry name" value="Bact_Chemotaxis_CheA"/>
</dbReference>
<proteinExistence type="predicted"/>
<evidence type="ECO:0000313" key="14">
    <source>
        <dbReference type="EMBL" id="GAA2526471.1"/>
    </source>
</evidence>
<dbReference type="PANTHER" id="PTHR43395">
    <property type="entry name" value="SENSOR HISTIDINE KINASE CHEA"/>
    <property type="match status" value="1"/>
</dbReference>
<dbReference type="GO" id="GO:0016301">
    <property type="term" value="F:kinase activity"/>
    <property type="evidence" value="ECO:0007669"/>
    <property type="project" value="UniProtKB-KW"/>
</dbReference>
<evidence type="ECO:0000256" key="8">
    <source>
        <dbReference type="ARBA" id="ARBA00035100"/>
    </source>
</evidence>
<dbReference type="SUPFAM" id="SSF50341">
    <property type="entry name" value="CheW-like"/>
    <property type="match status" value="1"/>
</dbReference>
<evidence type="ECO:0000256" key="6">
    <source>
        <dbReference type="ARBA" id="ARBA00022777"/>
    </source>
</evidence>
<evidence type="ECO:0000256" key="3">
    <source>
        <dbReference type="ARBA" id="ARBA00022553"/>
    </source>
</evidence>
<organism evidence="14 15">
    <name type="scientific">Pilimelia columellifera subsp. columellifera</name>
    <dbReference type="NCBI Taxonomy" id="706583"/>
    <lineage>
        <taxon>Bacteria</taxon>
        <taxon>Bacillati</taxon>
        <taxon>Actinomycetota</taxon>
        <taxon>Actinomycetes</taxon>
        <taxon>Micromonosporales</taxon>
        <taxon>Micromonosporaceae</taxon>
        <taxon>Pilimelia</taxon>
    </lineage>
</organism>
<feature type="domain" description="Histidine kinase" evidence="11">
    <location>
        <begin position="297"/>
        <end position="435"/>
    </location>
</feature>
<dbReference type="Pfam" id="PF02518">
    <property type="entry name" value="HATPase_c"/>
    <property type="match status" value="1"/>
</dbReference>
<comment type="caution">
    <text evidence="14">The sequence shown here is derived from an EMBL/GenBank/DDBJ whole genome shotgun (WGS) entry which is preliminary data.</text>
</comment>
<sequence length="708" mass="74328">MVDDPLRYFRIEARELVEQLTQGVLDLERARGDREAVARLLRAAHTLKGAARVVRQPDLADHAHELESLLVGHRRADDEPVPTTTVSRLLAISDDLSISVGQLPPAPDGAPTTAHEAAAPARRAGAPVEVAVAPGPPAGSVLPAVRADARDVDELLDVVGEAHAQLAPLRRQVESVERARRSAELLADRLRARALVGDEPGDRRTDAGHGTAGRLAGELTALARSLTDSVSYVQRELDEVRRRAERLRLAPASSIFGALRRAVRDAADVADKQVTFEASGGDLRIDPHVLTLIGNAMLHVVRNAVVHGIEPSADRVAAGKPPAGRVIVEALRRGRHGAFRCRDDGQGFDLAALRTAAAATGWRSATGDDARDLPELMRLLMRGGISTAREVSSAAGRGIGLDVLRDIAEQLGGEVRVSTDPGEGTTVEFVAPLTVVSMQGLVVRAGEVTATIPLDAVRTCLRLGPDQSAHAVAEGALAYGSSLAPFVPLTGLLGGGDGTVEVGNTVAVIVTADGESGAVGAHELLGISTLVSRPLPELAPADPVVDSVTLDADGAPRIVLAPAALIAGAARRAPRGARESPGAAAIRNPILVVDDSLTTRMLERSILEAAGYRVDVAASGEEGLAKAAETRYALFLVDIDMPGIDGFTFLERTRADPDLRDIPVIMVSSRDTAEDRRRGAEAGASGHVAKGEFDQDELLDRIRTLVGA</sequence>
<dbReference type="Gene3D" id="1.20.120.160">
    <property type="entry name" value="HPT domain"/>
    <property type="match status" value="1"/>
</dbReference>
<dbReference type="InterPro" id="IPR001789">
    <property type="entry name" value="Sig_transdc_resp-reg_receiver"/>
</dbReference>
<dbReference type="Proteomes" id="UP001499978">
    <property type="component" value="Unassembled WGS sequence"/>
</dbReference>
<evidence type="ECO:0000259" key="12">
    <source>
        <dbReference type="PROSITE" id="PS50110"/>
    </source>
</evidence>
<reference evidence="14 15" key="1">
    <citation type="journal article" date="2019" name="Int. J. Syst. Evol. Microbiol.">
        <title>The Global Catalogue of Microorganisms (GCM) 10K type strain sequencing project: providing services to taxonomists for standard genome sequencing and annotation.</title>
        <authorList>
            <consortium name="The Broad Institute Genomics Platform"/>
            <consortium name="The Broad Institute Genome Sequencing Center for Infectious Disease"/>
            <person name="Wu L."/>
            <person name="Ma J."/>
        </authorList>
    </citation>
    <scope>NUCLEOTIDE SEQUENCE [LARGE SCALE GENOMIC DNA]</scope>
    <source>
        <strain evidence="14 15">JCM 3367</strain>
    </source>
</reference>
<dbReference type="SMART" id="SM00448">
    <property type="entry name" value="REC"/>
    <property type="match status" value="1"/>
</dbReference>
<feature type="domain" description="Response regulatory" evidence="12">
    <location>
        <begin position="589"/>
        <end position="705"/>
    </location>
</feature>
<keyword evidence="5" id="KW-0547">Nucleotide-binding</keyword>
<keyword evidence="6 14" id="KW-0418">Kinase</keyword>
<dbReference type="PROSITE" id="PS50110">
    <property type="entry name" value="RESPONSE_REGULATORY"/>
    <property type="match status" value="1"/>
</dbReference>
<evidence type="ECO:0000256" key="2">
    <source>
        <dbReference type="ARBA" id="ARBA00012438"/>
    </source>
</evidence>
<evidence type="ECO:0000259" key="13">
    <source>
        <dbReference type="PROSITE" id="PS50894"/>
    </source>
</evidence>
<dbReference type="EC" id="2.7.13.3" evidence="2"/>
<evidence type="ECO:0000256" key="4">
    <source>
        <dbReference type="ARBA" id="ARBA00022679"/>
    </source>
</evidence>
<dbReference type="Gene3D" id="3.40.50.2300">
    <property type="match status" value="1"/>
</dbReference>
<dbReference type="PROSITE" id="PS50894">
    <property type="entry name" value="HPT"/>
    <property type="match status" value="1"/>
</dbReference>
<dbReference type="InterPro" id="IPR036890">
    <property type="entry name" value="HATPase_C_sf"/>
</dbReference>
<dbReference type="Pfam" id="PF01584">
    <property type="entry name" value="CheW"/>
    <property type="match status" value="1"/>
</dbReference>
<dbReference type="SMART" id="SM00387">
    <property type="entry name" value="HATPase_c"/>
    <property type="match status" value="1"/>
</dbReference>
<dbReference type="Pfam" id="PF00072">
    <property type="entry name" value="Response_reg"/>
    <property type="match status" value="1"/>
</dbReference>
<comment type="function">
    <text evidence="8">Involved in the transmission of sensory signals from the chemoreceptors to the flagellar motors. CheA is autophosphorylated; it can transfer its phosphate group to either CheB or CheY.</text>
</comment>
<evidence type="ECO:0000256" key="10">
    <source>
        <dbReference type="PROSITE-ProRule" id="PRU00169"/>
    </source>
</evidence>
<dbReference type="SUPFAM" id="SSF47226">
    <property type="entry name" value="Histidine-containing phosphotransfer domain, HPT domain"/>
    <property type="match status" value="1"/>
</dbReference>
<evidence type="ECO:0000256" key="7">
    <source>
        <dbReference type="ARBA" id="ARBA00023012"/>
    </source>
</evidence>
<dbReference type="InterPro" id="IPR036641">
    <property type="entry name" value="HPT_dom_sf"/>
</dbReference>
<comment type="catalytic activity">
    <reaction evidence="1">
        <text>ATP + protein L-histidine = ADP + protein N-phospho-L-histidine.</text>
        <dbReference type="EC" id="2.7.13.3"/>
    </reaction>
</comment>
<dbReference type="SMART" id="SM00260">
    <property type="entry name" value="CheW"/>
    <property type="match status" value="1"/>
</dbReference>
<gene>
    <name evidence="14" type="ORF">GCM10010201_26520</name>
</gene>
<keyword evidence="7" id="KW-0902">Two-component regulatory system</keyword>
<evidence type="ECO:0000259" key="11">
    <source>
        <dbReference type="PROSITE" id="PS50109"/>
    </source>
</evidence>
<name>A0ABN3NLQ5_9ACTN</name>
<feature type="domain" description="HPt" evidence="13">
    <location>
        <begin position="1"/>
        <end position="103"/>
    </location>
</feature>
<dbReference type="Gene3D" id="3.30.565.10">
    <property type="entry name" value="Histidine kinase-like ATPase, C-terminal domain"/>
    <property type="match status" value="1"/>
</dbReference>